<dbReference type="PANTHER" id="PTHR33529">
    <property type="entry name" value="SLR0882 PROTEIN-RELATED"/>
    <property type="match status" value="1"/>
</dbReference>
<feature type="transmembrane region" description="Helical" evidence="6">
    <location>
        <begin position="349"/>
        <end position="371"/>
    </location>
</feature>
<organism evidence="7 8">
    <name type="scientific">Candidatus Scatousia excrementigallinarum</name>
    <dbReference type="NCBI Taxonomy" id="2840935"/>
    <lineage>
        <taxon>Bacteria</taxon>
        <taxon>Candidatus Scatousia</taxon>
    </lineage>
</organism>
<feature type="transmembrane region" description="Helical" evidence="6">
    <location>
        <begin position="294"/>
        <end position="312"/>
    </location>
</feature>
<comment type="subcellular location">
    <subcellularLocation>
        <location evidence="1">Cell membrane</location>
        <topology evidence="1">Multi-pass membrane protein</topology>
    </subcellularLocation>
</comment>
<evidence type="ECO:0000256" key="4">
    <source>
        <dbReference type="ARBA" id="ARBA00022989"/>
    </source>
</evidence>
<comment type="caution">
    <text evidence="7">The sequence shown here is derived from an EMBL/GenBank/DDBJ whole genome shotgun (WGS) entry which is preliminary data.</text>
</comment>
<keyword evidence="5 6" id="KW-0472">Membrane</keyword>
<evidence type="ECO:0000256" key="3">
    <source>
        <dbReference type="ARBA" id="ARBA00022692"/>
    </source>
</evidence>
<proteinExistence type="predicted"/>
<dbReference type="Pfam" id="PF03739">
    <property type="entry name" value="LptF_LptG"/>
    <property type="match status" value="1"/>
</dbReference>
<dbReference type="GO" id="GO:0015920">
    <property type="term" value="P:lipopolysaccharide transport"/>
    <property type="evidence" value="ECO:0007669"/>
    <property type="project" value="TreeGrafter"/>
</dbReference>
<evidence type="ECO:0000256" key="2">
    <source>
        <dbReference type="ARBA" id="ARBA00022475"/>
    </source>
</evidence>
<evidence type="ECO:0000256" key="6">
    <source>
        <dbReference type="SAM" id="Phobius"/>
    </source>
</evidence>
<sequence>MAVGRNISKKISRISVLDKYILKQVIEMFLMGVCVFTSIIFASDTFITLIKQISLFGIPFKVALMMIVLNLPQIIVMTIPMGVLLATVMTLNGLSLKSEITVMRACGIGLNRIAKPIFIFAISMSVFSFIINETVVPVMMKQSKDLALWSLGQKNIPDGKENFVFKELNDDGVLKRLFYVGFCDNKVLHNITVLDTSKEGTIQVLQAREGKTTPAGWDFQKGAVYTVGQEGKVLNTTLFESSNVKFGLDMSKELNKNVAKEMNFTKLLKYISKNIHTLDKEQRNVVVIELYDKLALPLTTIALVLIGVPLAITPPRVRYNRGFLFSILIIFAYYLIRALSISFGETGTLAPFLAAWMPNIVLTIIGVMLYYKKVYTID</sequence>
<dbReference type="PANTHER" id="PTHR33529:SF6">
    <property type="entry name" value="YJGP_YJGQ FAMILY PERMEASE"/>
    <property type="match status" value="1"/>
</dbReference>
<feature type="transmembrane region" description="Helical" evidence="6">
    <location>
        <begin position="21"/>
        <end position="42"/>
    </location>
</feature>
<dbReference type="GO" id="GO:0043190">
    <property type="term" value="C:ATP-binding cassette (ABC) transporter complex"/>
    <property type="evidence" value="ECO:0007669"/>
    <property type="project" value="TreeGrafter"/>
</dbReference>
<feature type="transmembrane region" description="Helical" evidence="6">
    <location>
        <begin position="324"/>
        <end position="343"/>
    </location>
</feature>
<keyword evidence="3 6" id="KW-0812">Transmembrane</keyword>
<evidence type="ECO:0000313" key="8">
    <source>
        <dbReference type="Proteomes" id="UP000823928"/>
    </source>
</evidence>
<evidence type="ECO:0000256" key="1">
    <source>
        <dbReference type="ARBA" id="ARBA00004651"/>
    </source>
</evidence>
<feature type="transmembrane region" description="Helical" evidence="6">
    <location>
        <begin position="113"/>
        <end position="131"/>
    </location>
</feature>
<evidence type="ECO:0000256" key="5">
    <source>
        <dbReference type="ARBA" id="ARBA00023136"/>
    </source>
</evidence>
<reference evidence="7" key="1">
    <citation type="submission" date="2020-10" db="EMBL/GenBank/DDBJ databases">
        <authorList>
            <person name="Gilroy R."/>
        </authorList>
    </citation>
    <scope>NUCLEOTIDE SEQUENCE</scope>
    <source>
        <strain evidence="7">6276</strain>
    </source>
</reference>
<evidence type="ECO:0000313" key="7">
    <source>
        <dbReference type="EMBL" id="HIS35905.1"/>
    </source>
</evidence>
<dbReference type="EMBL" id="DVIU01000096">
    <property type="protein sequence ID" value="HIS35905.1"/>
    <property type="molecule type" value="Genomic_DNA"/>
</dbReference>
<keyword evidence="4 6" id="KW-1133">Transmembrane helix</keyword>
<protein>
    <submittedName>
        <fullName evidence="7">LptF/LptG family permease</fullName>
    </submittedName>
</protein>
<feature type="transmembrane region" description="Helical" evidence="6">
    <location>
        <begin position="62"/>
        <end position="92"/>
    </location>
</feature>
<dbReference type="Proteomes" id="UP000823928">
    <property type="component" value="Unassembled WGS sequence"/>
</dbReference>
<keyword evidence="2" id="KW-1003">Cell membrane</keyword>
<accession>A0A9D1EXU5</accession>
<reference evidence="7" key="2">
    <citation type="journal article" date="2021" name="PeerJ">
        <title>Extensive microbial diversity within the chicken gut microbiome revealed by metagenomics and culture.</title>
        <authorList>
            <person name="Gilroy R."/>
            <person name="Ravi A."/>
            <person name="Getino M."/>
            <person name="Pursley I."/>
            <person name="Horton D.L."/>
            <person name="Alikhan N.F."/>
            <person name="Baker D."/>
            <person name="Gharbi K."/>
            <person name="Hall N."/>
            <person name="Watson M."/>
            <person name="Adriaenssens E.M."/>
            <person name="Foster-Nyarko E."/>
            <person name="Jarju S."/>
            <person name="Secka A."/>
            <person name="Antonio M."/>
            <person name="Oren A."/>
            <person name="Chaudhuri R.R."/>
            <person name="La Ragione R."/>
            <person name="Hildebrand F."/>
            <person name="Pallen M.J."/>
        </authorList>
    </citation>
    <scope>NUCLEOTIDE SEQUENCE</scope>
    <source>
        <strain evidence="7">6276</strain>
    </source>
</reference>
<dbReference type="AlphaFoldDB" id="A0A9D1EXU5"/>
<gene>
    <name evidence="7" type="ORF">IAC10_04665</name>
</gene>
<dbReference type="InterPro" id="IPR005495">
    <property type="entry name" value="LptG/LptF_permease"/>
</dbReference>
<name>A0A9D1EXU5_9BACT</name>